<dbReference type="EMBL" id="JAWRVE010000015">
    <property type="protein sequence ID" value="KAL1876975.1"/>
    <property type="molecule type" value="Genomic_DNA"/>
</dbReference>
<keyword evidence="2" id="KW-1185">Reference proteome</keyword>
<dbReference type="Proteomes" id="UP001583177">
    <property type="component" value="Unassembled WGS sequence"/>
</dbReference>
<accession>A0ABR3XMM0</accession>
<comment type="caution">
    <text evidence="1">The sequence shown here is derived from an EMBL/GenBank/DDBJ whole genome shotgun (WGS) entry which is preliminary data.</text>
</comment>
<sequence length="262" mass="30027">MSSTKLEWFISQGADFNWSGQGLATTLRGMIDTGLHEWGFVIYRCAYGDDETWQRYMKLFEENVIDGLEHYGGDVVLPQYAKWTVREDRETLEGASIDAVRNMFVEWRDGHSVEREVHWTKKLLPPMLKDAPSRLPRFTYCLYVDQKCLNTVNAFAELFPRASRFAPSPPPLVAVLIDGDFDESQYVHGGPRAVPNERGQFPVVDGRTCSYVGWEYVDTHGLGIKYDELHNRRLDDPMDYQRPPKIAPVGFEALTDNGVQRV</sequence>
<evidence type="ECO:0000313" key="1">
    <source>
        <dbReference type="EMBL" id="KAL1876975.1"/>
    </source>
</evidence>
<name>A0ABR3XMM0_9PEZI</name>
<proteinExistence type="predicted"/>
<reference evidence="1 2" key="1">
    <citation type="journal article" date="2024" name="IMA Fungus">
        <title>IMA Genome - F19 : A genome assembly and annotation guide to empower mycologists, including annotated draft genome sequences of Ceratocystis pirilliformis, Diaporthe australafricana, Fusarium ophioides, Paecilomyces lecythidis, and Sporothrix stenoceras.</title>
        <authorList>
            <person name="Aylward J."/>
            <person name="Wilson A.M."/>
            <person name="Visagie C.M."/>
            <person name="Spraker J."/>
            <person name="Barnes I."/>
            <person name="Buitendag C."/>
            <person name="Ceriani C."/>
            <person name="Del Mar Angel L."/>
            <person name="du Plessis D."/>
            <person name="Fuchs T."/>
            <person name="Gasser K."/>
            <person name="Kramer D."/>
            <person name="Li W."/>
            <person name="Munsamy K."/>
            <person name="Piso A."/>
            <person name="Price J.L."/>
            <person name="Sonnekus B."/>
            <person name="Thomas C."/>
            <person name="van der Nest A."/>
            <person name="van Dijk A."/>
            <person name="van Heerden A."/>
            <person name="van Vuuren N."/>
            <person name="Yilmaz N."/>
            <person name="Duong T.A."/>
            <person name="van der Merwe N.A."/>
            <person name="Wingfield M.J."/>
            <person name="Wingfield B.D."/>
        </authorList>
    </citation>
    <scope>NUCLEOTIDE SEQUENCE [LARGE SCALE GENOMIC DNA]</scope>
    <source>
        <strain evidence="1 2">CMW 18300</strain>
    </source>
</reference>
<evidence type="ECO:0000313" key="2">
    <source>
        <dbReference type="Proteomes" id="UP001583177"/>
    </source>
</evidence>
<protein>
    <submittedName>
        <fullName evidence="1">Uncharacterized protein</fullName>
    </submittedName>
</protein>
<gene>
    <name evidence="1" type="ORF">Daus18300_002583</name>
</gene>
<organism evidence="1 2">
    <name type="scientific">Diaporthe australafricana</name>
    <dbReference type="NCBI Taxonomy" id="127596"/>
    <lineage>
        <taxon>Eukaryota</taxon>
        <taxon>Fungi</taxon>
        <taxon>Dikarya</taxon>
        <taxon>Ascomycota</taxon>
        <taxon>Pezizomycotina</taxon>
        <taxon>Sordariomycetes</taxon>
        <taxon>Sordariomycetidae</taxon>
        <taxon>Diaporthales</taxon>
        <taxon>Diaporthaceae</taxon>
        <taxon>Diaporthe</taxon>
    </lineage>
</organism>